<dbReference type="EMBL" id="LAVV01013199">
    <property type="protein sequence ID" value="KNZ45872.1"/>
    <property type="molecule type" value="Genomic_DNA"/>
</dbReference>
<comment type="caution">
    <text evidence="5">The sequence shown here is derived from an EMBL/GenBank/DDBJ whole genome shotgun (WGS) entry which is preliminary data.</text>
</comment>
<sequence>QLPEPHQPPTPTASRTAEPLSPTDPCRHRIPQRQTPEHHRPPLDSTPASRTRTSNPLCPTDPAGSCTGNSLSPTNPAPANPSPTNPHPIPHWQTLSPTGSRTSNKHLTRNCVICQPQPHFQNQPANPLHYRNPNVMDLLAMNSCLSDYECQKIIQAGKCFQCRQVGHMSRDCPKKKNPSQSSRPIRLTDLQISWS</sequence>
<gene>
    <name evidence="5" type="ORF">VP01_7734g1</name>
</gene>
<dbReference type="OrthoDB" id="3205788at2759"/>
<dbReference type="PROSITE" id="PS50158">
    <property type="entry name" value="ZF_CCHC"/>
    <property type="match status" value="1"/>
</dbReference>
<dbReference type="SMART" id="SM00343">
    <property type="entry name" value="ZnF_C2HC"/>
    <property type="match status" value="1"/>
</dbReference>
<keyword evidence="1" id="KW-0507">mRNA processing</keyword>
<evidence type="ECO:0000259" key="4">
    <source>
        <dbReference type="PROSITE" id="PS50158"/>
    </source>
</evidence>
<evidence type="ECO:0000256" key="1">
    <source>
        <dbReference type="ARBA" id="ARBA00022664"/>
    </source>
</evidence>
<dbReference type="SUPFAM" id="SSF57756">
    <property type="entry name" value="Retrovirus zinc finger-like domains"/>
    <property type="match status" value="1"/>
</dbReference>
<keyword evidence="6" id="KW-1185">Reference proteome</keyword>
<feature type="region of interest" description="Disordered" evidence="3">
    <location>
        <begin position="1"/>
        <end position="103"/>
    </location>
</feature>
<evidence type="ECO:0000313" key="6">
    <source>
        <dbReference type="Proteomes" id="UP000037035"/>
    </source>
</evidence>
<dbReference type="Gene3D" id="4.10.60.10">
    <property type="entry name" value="Zinc finger, CCHC-type"/>
    <property type="match status" value="1"/>
</dbReference>
<evidence type="ECO:0000256" key="2">
    <source>
        <dbReference type="PROSITE-ProRule" id="PRU00047"/>
    </source>
</evidence>
<protein>
    <recommendedName>
        <fullName evidence="4">CCHC-type domain-containing protein</fullName>
    </recommendedName>
</protein>
<dbReference type="GO" id="GO:0003676">
    <property type="term" value="F:nucleic acid binding"/>
    <property type="evidence" value="ECO:0007669"/>
    <property type="project" value="InterPro"/>
</dbReference>
<keyword evidence="2" id="KW-0863">Zinc-finger</keyword>
<dbReference type="GO" id="GO:0008270">
    <property type="term" value="F:zinc ion binding"/>
    <property type="evidence" value="ECO:0007669"/>
    <property type="project" value="UniProtKB-KW"/>
</dbReference>
<name>A0A0L6UCB6_9BASI</name>
<evidence type="ECO:0000313" key="5">
    <source>
        <dbReference type="EMBL" id="KNZ45872.1"/>
    </source>
</evidence>
<reference evidence="5 6" key="1">
    <citation type="submission" date="2015-08" db="EMBL/GenBank/DDBJ databases">
        <title>Next Generation Sequencing and Analysis of the Genome of Puccinia sorghi L Schw, the Causal Agent of Maize Common Rust.</title>
        <authorList>
            <person name="Rochi L."/>
            <person name="Burguener G."/>
            <person name="Darino M."/>
            <person name="Turjanski A."/>
            <person name="Kreff E."/>
            <person name="Dieguez M.J."/>
            <person name="Sacco F."/>
        </authorList>
    </citation>
    <scope>NUCLEOTIDE SEQUENCE [LARGE SCALE GENOMIC DNA]</scope>
    <source>
        <strain evidence="5 6">RO10H11247</strain>
    </source>
</reference>
<keyword evidence="2" id="KW-0862">Zinc</keyword>
<feature type="domain" description="CCHC-type" evidence="4">
    <location>
        <begin position="158"/>
        <end position="174"/>
    </location>
</feature>
<feature type="non-terminal residue" evidence="5">
    <location>
        <position position="1"/>
    </location>
</feature>
<accession>A0A0L6UCB6</accession>
<dbReference type="InterPro" id="IPR036875">
    <property type="entry name" value="Znf_CCHC_sf"/>
</dbReference>
<dbReference type="VEuPathDB" id="FungiDB:VP01_7734g1"/>
<feature type="compositionally biased region" description="Polar residues" evidence="3">
    <location>
        <begin position="46"/>
        <end position="57"/>
    </location>
</feature>
<proteinExistence type="predicted"/>
<dbReference type="Proteomes" id="UP000037035">
    <property type="component" value="Unassembled WGS sequence"/>
</dbReference>
<keyword evidence="2" id="KW-0479">Metal-binding</keyword>
<organism evidence="5 6">
    <name type="scientific">Puccinia sorghi</name>
    <dbReference type="NCBI Taxonomy" id="27349"/>
    <lineage>
        <taxon>Eukaryota</taxon>
        <taxon>Fungi</taxon>
        <taxon>Dikarya</taxon>
        <taxon>Basidiomycota</taxon>
        <taxon>Pucciniomycotina</taxon>
        <taxon>Pucciniomycetes</taxon>
        <taxon>Pucciniales</taxon>
        <taxon>Pucciniaceae</taxon>
        <taxon>Puccinia</taxon>
    </lineage>
</organism>
<feature type="compositionally biased region" description="Pro residues" evidence="3">
    <location>
        <begin position="75"/>
        <end position="89"/>
    </location>
</feature>
<dbReference type="Pfam" id="PF00098">
    <property type="entry name" value="zf-CCHC"/>
    <property type="match status" value="1"/>
</dbReference>
<dbReference type="InterPro" id="IPR001878">
    <property type="entry name" value="Znf_CCHC"/>
</dbReference>
<feature type="compositionally biased region" description="Polar residues" evidence="3">
    <location>
        <begin position="93"/>
        <end position="102"/>
    </location>
</feature>
<dbReference type="AlphaFoldDB" id="A0A0L6UCB6"/>
<dbReference type="GO" id="GO:0006397">
    <property type="term" value="P:mRNA processing"/>
    <property type="evidence" value="ECO:0007669"/>
    <property type="project" value="UniProtKB-KW"/>
</dbReference>
<feature type="compositionally biased region" description="Pro residues" evidence="3">
    <location>
        <begin position="1"/>
        <end position="11"/>
    </location>
</feature>
<evidence type="ECO:0000256" key="3">
    <source>
        <dbReference type="SAM" id="MobiDB-lite"/>
    </source>
</evidence>